<dbReference type="InterPro" id="IPR019859">
    <property type="entry name" value="Motility-assoc_prot_GldM"/>
</dbReference>
<dbReference type="OrthoDB" id="1490890at2"/>
<sequence>MAGGKETPRQKMIGMMYLVLTALLALNVSVTVLDKFIDINNSLEVSVDAAKEQNGNTLRRIENAVEESGSRPDDVKILDKAKEIREKTSAMIAELKTYKDTFIEITGGYNEEGEMEGKTDYDKVGNYMMPENQNNGIKLQKSLNEYAKYVDETVADSVVSFAPLALDANENPRFKDDPNQKGKDWATLEFMGAPTPAALATISDYQNKVMAYESRALDVLARRVGAGDLKFDLIQLVALPESKVVAAGAKYKADLIVAASSSAEDPEMTLNGNPIEVENGSGKIEFTATPGAYGEDGTVRKTFEATAKLKDSVYRDEIEYFVAKPVIQVQSASLSTLYLNCGNKLNVGVPALGTSYNPSFSVSGGTSIQGKERGLVTIIPSAPKVTLGVSSDGNKIGNVEFDVQRIPKPEIKVFNGSKPVNLRQGESAGSLRVLRAQAIADENFKAQLPDDARYRVNRWTITLARGPRAIGQPIKSTSETANLSQLMSNARPGDRLVVEIDQVLRMNFRGNTEEVNIGEEVIAITLN</sequence>
<dbReference type="Proteomes" id="UP000008720">
    <property type="component" value="Chromosome"/>
</dbReference>
<dbReference type="RefSeq" id="WP_013454679.1">
    <property type="nucleotide sequence ID" value="NC_014759.1"/>
</dbReference>
<gene>
    <name evidence="5" type="ordered locus">Ftrac_2558</name>
</gene>
<evidence type="ECO:0000313" key="6">
    <source>
        <dbReference type="Proteomes" id="UP000008720"/>
    </source>
</evidence>
<dbReference type="Pfam" id="PF21602">
    <property type="entry name" value="GldM_3rd"/>
    <property type="match status" value="1"/>
</dbReference>
<evidence type="ECO:0000259" key="2">
    <source>
        <dbReference type="Pfam" id="PF12081"/>
    </source>
</evidence>
<evidence type="ECO:0000259" key="1">
    <source>
        <dbReference type="Pfam" id="PF12080"/>
    </source>
</evidence>
<reference evidence="5 6" key="1">
    <citation type="journal article" date="2011" name="Stand. Genomic Sci.">
        <title>Complete genome sequence of Marivirga tractuosa type strain (H-43).</title>
        <authorList>
            <person name="Pagani I."/>
            <person name="Chertkov O."/>
            <person name="Lapidus A."/>
            <person name="Lucas S."/>
            <person name="Del Rio T.G."/>
            <person name="Tice H."/>
            <person name="Copeland A."/>
            <person name="Cheng J.F."/>
            <person name="Nolan M."/>
            <person name="Saunders E."/>
            <person name="Pitluck S."/>
            <person name="Held B."/>
            <person name="Goodwin L."/>
            <person name="Liolios K."/>
            <person name="Ovchinikova G."/>
            <person name="Ivanova N."/>
            <person name="Mavromatis K."/>
            <person name="Pati A."/>
            <person name="Chen A."/>
            <person name="Palaniappan K."/>
            <person name="Land M."/>
            <person name="Hauser L."/>
            <person name="Jeffries C.D."/>
            <person name="Detter J.C."/>
            <person name="Han C."/>
            <person name="Tapia R."/>
            <person name="Ngatchou-Djao O.D."/>
            <person name="Rohde M."/>
            <person name="Goker M."/>
            <person name="Spring S."/>
            <person name="Sikorski J."/>
            <person name="Woyke T."/>
            <person name="Bristow J."/>
            <person name="Eisen J.A."/>
            <person name="Markowitz V."/>
            <person name="Hugenholtz P."/>
            <person name="Klenk H.P."/>
            <person name="Kyrpides N.C."/>
        </authorList>
    </citation>
    <scope>NUCLEOTIDE SEQUENCE [LARGE SCALE GENOMIC DNA]</scope>
    <source>
        <strain evidence="6">ATCC 23168 / DSM 4126 / NBRC 15989 / NCIMB 1408 / VKM B-1430 / H-43</strain>
    </source>
</reference>
<dbReference type="InterPro" id="IPR048405">
    <property type="entry name" value="GldM_Ig-like-1"/>
</dbReference>
<evidence type="ECO:0000259" key="4">
    <source>
        <dbReference type="Pfam" id="PF21602"/>
    </source>
</evidence>
<dbReference type="Pfam" id="PF12081">
    <property type="entry name" value="GldM_1st"/>
    <property type="match status" value="1"/>
</dbReference>
<dbReference type="KEGG" id="mtt:Ftrac_2558"/>
<dbReference type="InterPro" id="IPR022720">
    <property type="entry name" value="Motility-assoc_prot_GldM_N"/>
</dbReference>
<accession>E4TNX2</accession>
<dbReference type="InterPro" id="IPR048406">
    <property type="entry name" value="GldM_Ig-like-2"/>
</dbReference>
<proteinExistence type="predicted"/>
<dbReference type="STRING" id="643867.Ftrac_2558"/>
<evidence type="ECO:0000313" key="5">
    <source>
        <dbReference type="EMBL" id="ADR22536.1"/>
    </source>
</evidence>
<name>E4TNX2_MARTH</name>
<feature type="domain" description="Gliding motility-associated protein GldM first immunoglobulin-like" evidence="3">
    <location>
        <begin position="226"/>
        <end position="323"/>
    </location>
</feature>
<dbReference type="InterPro" id="IPR022719">
    <property type="entry name" value="Motility-assoc_prot_GldM_C"/>
</dbReference>
<dbReference type="HOGENOM" id="CLU_039600_0_0_10"/>
<keyword evidence="6" id="KW-1185">Reference proteome</keyword>
<feature type="domain" description="Gliding motility-associated protein GldM second immunoglobulin-like" evidence="4">
    <location>
        <begin position="326"/>
        <end position="404"/>
    </location>
</feature>
<evidence type="ECO:0000259" key="3">
    <source>
        <dbReference type="Pfam" id="PF21601"/>
    </source>
</evidence>
<dbReference type="EMBL" id="CP002349">
    <property type="protein sequence ID" value="ADR22536.1"/>
    <property type="molecule type" value="Genomic_DNA"/>
</dbReference>
<dbReference type="NCBIfam" id="TIGR03517">
    <property type="entry name" value="GldM_gliding"/>
    <property type="match status" value="1"/>
</dbReference>
<dbReference type="Pfam" id="PF12080">
    <property type="entry name" value="GldM_4th"/>
    <property type="match status" value="1"/>
</dbReference>
<organism evidence="5 6">
    <name type="scientific">Marivirga tractuosa (strain ATCC 23168 / DSM 4126 / NBRC 15989 / NCIMB 1408 / VKM B-1430 / H-43)</name>
    <name type="common">Microscilla tractuosa</name>
    <name type="synonym">Flexibacter tractuosus</name>
    <dbReference type="NCBI Taxonomy" id="643867"/>
    <lineage>
        <taxon>Bacteria</taxon>
        <taxon>Pseudomonadati</taxon>
        <taxon>Bacteroidota</taxon>
        <taxon>Cytophagia</taxon>
        <taxon>Cytophagales</taxon>
        <taxon>Marivirgaceae</taxon>
        <taxon>Marivirga</taxon>
    </lineage>
</organism>
<feature type="domain" description="Gliding motility-associated protein GldM N-terminal" evidence="2">
    <location>
        <begin position="32"/>
        <end position="221"/>
    </location>
</feature>
<feature type="domain" description="Gliding motility-associated protein GldM C-terminal" evidence="1">
    <location>
        <begin position="407"/>
        <end position="526"/>
    </location>
</feature>
<dbReference type="eggNOG" id="ENOG502Z7S0">
    <property type="taxonomic scope" value="Bacteria"/>
</dbReference>
<protein>
    <submittedName>
        <fullName evidence="5">Gliding motility-associated protein GldM</fullName>
    </submittedName>
</protein>
<dbReference type="AlphaFoldDB" id="E4TNX2"/>
<dbReference type="Pfam" id="PF21601">
    <property type="entry name" value="GldM_2nd"/>
    <property type="match status" value="1"/>
</dbReference>